<evidence type="ECO:0000313" key="3">
    <source>
        <dbReference type="Proteomes" id="UP000571084"/>
    </source>
</evidence>
<feature type="signal peptide" evidence="1">
    <location>
        <begin position="1"/>
        <end position="24"/>
    </location>
</feature>
<feature type="chain" id="PRO_5032359241" evidence="1">
    <location>
        <begin position="25"/>
        <end position="1036"/>
    </location>
</feature>
<organism evidence="2 3">
    <name type="scientific">Glaciimonas immobilis</name>
    <dbReference type="NCBI Taxonomy" id="728004"/>
    <lineage>
        <taxon>Bacteria</taxon>
        <taxon>Pseudomonadati</taxon>
        <taxon>Pseudomonadota</taxon>
        <taxon>Betaproteobacteria</taxon>
        <taxon>Burkholderiales</taxon>
        <taxon>Oxalobacteraceae</taxon>
        <taxon>Glaciimonas</taxon>
    </lineage>
</organism>
<proteinExistence type="predicted"/>
<reference evidence="2 3" key="1">
    <citation type="submission" date="2020-08" db="EMBL/GenBank/DDBJ databases">
        <title>Genomic Encyclopedia of Type Strains, Phase IV (KMG-IV): sequencing the most valuable type-strain genomes for metagenomic binning, comparative biology and taxonomic classification.</title>
        <authorList>
            <person name="Goeker M."/>
        </authorList>
    </citation>
    <scope>NUCLEOTIDE SEQUENCE [LARGE SCALE GENOMIC DNA]</scope>
    <source>
        <strain evidence="2 3">DSM 23240</strain>
    </source>
</reference>
<gene>
    <name evidence="2" type="ORF">HNR39_001397</name>
</gene>
<dbReference type="AlphaFoldDB" id="A0A840RSM4"/>
<dbReference type="EMBL" id="JACHHQ010000002">
    <property type="protein sequence ID" value="MBB5199570.1"/>
    <property type="molecule type" value="Genomic_DNA"/>
</dbReference>
<evidence type="ECO:0000256" key="1">
    <source>
        <dbReference type="SAM" id="SignalP"/>
    </source>
</evidence>
<evidence type="ECO:0000313" key="2">
    <source>
        <dbReference type="EMBL" id="MBB5199570.1"/>
    </source>
</evidence>
<keyword evidence="1" id="KW-0732">Signal</keyword>
<protein>
    <submittedName>
        <fullName evidence="2">Type IV pilus assembly protein PilY1</fullName>
    </submittedName>
</protein>
<comment type="caution">
    <text evidence="2">The sequence shown here is derived from an EMBL/GenBank/DDBJ whole genome shotgun (WGS) entry which is preliminary data.</text>
</comment>
<name>A0A840RSM4_9BURK</name>
<keyword evidence="3" id="KW-1185">Reference proteome</keyword>
<dbReference type="Proteomes" id="UP000571084">
    <property type="component" value="Unassembled WGS sequence"/>
</dbReference>
<sequence length="1036" mass="109248">MKFSKLLYLVLVTALAVAPFGTRADDTDIFNQPPGVTPPAPNIIFILDNTANWSKASQKWVGSSTQGDAELLAIKNFVAGLSQPANVGLMMFDASTKDGGYVRYGVRNMSVSANNLALQSIVSNISVNSSSEKVNQASGDYANTLYEAWLYLKGSASWAGMAGNADYSGNTGLTPAGKLLTSGFAYQGSANGSTYNSPIAAAGCAKTYIIFIGNNRQGQLPPTPGASDPAATTLTTYHYTSTPDVQSAWARFLHLRPDLTAGSAAAANGSVTTFTIDAYNAQQNTAFTAMMKNMAKNGGGQYYQAGSDTALAIALQNIGAQIQAVNSVFASASLPVSASVRGTYLNQVYLGMFRPDALAAPNWVGNLKQYQLGVDTATTPPSLYLTDSVGAASENMSTGFINPSAVGFWTKASTFWNSSYYVNSQGVGGNSDSPDGDLVEKGGTAQSLRTTYPTSQATRNIYTCTGTCTSGSSLSSTPFSTSNLSITNAVLGASSTADHDAIINWVRGGNTQLDDNPDAAATTAYIRGFAHGDVLHSRPAVVNYNRTADDIMLFYGSNDGILHAVKGGQDTTNNDGNEQWGFIASEHFPQFKRMRDHSPVISTTNTKPYFMDGSATVYTYSSANDGKIDYTRGDKAYLFITMRRGGRFIYALDVSNPVAPKFLWKHSSSDAGFSELGESWSDMRVAKLRYQTNPVLIFGMGNDPAANNPTVQGTATMGRGVMVLDATTGSPIWQAGPSASGATFNQTVGGMIYAISANVALYDSNGDGKIDRIYAADTGANIWRINVNDATPSNWTVTKLATLGGIGANARKFLYAPDIVAATATNSSDSLLIGSGDREHPFDTAIQNRYYMIQDNHSLNAVQTVPIIEGVAGATTGVSGQLYDTTANLVQVGTSTQIAAAKTALSTASGWYVTLGSGEKVVSGSTTLAGTVIFATNTPATAATNICTGNLGEARIYLLNYLNGAATFDVNQSGTLTTSDRYEVRAGGGYPPTPVPISVTIGGKTYQSAITGTKVISPPSLVIGRRYRTYWQRLID</sequence>
<accession>A0A840RSM4</accession>
<dbReference type="RefSeq" id="WP_168054762.1">
    <property type="nucleotide sequence ID" value="NZ_JAAOZT010000006.1"/>
</dbReference>